<dbReference type="Pfam" id="PF13280">
    <property type="entry name" value="WYL"/>
    <property type="match status" value="1"/>
</dbReference>
<evidence type="ECO:0000259" key="2">
    <source>
        <dbReference type="Pfam" id="PF25583"/>
    </source>
</evidence>
<dbReference type="Pfam" id="PF25583">
    <property type="entry name" value="WCX"/>
    <property type="match status" value="1"/>
</dbReference>
<dbReference type="InterPro" id="IPR051534">
    <property type="entry name" value="CBASS_pafABC_assoc_protein"/>
</dbReference>
<accession>A0ABY4KSR0</accession>
<evidence type="ECO:0000313" key="3">
    <source>
        <dbReference type="EMBL" id="UPQ83594.1"/>
    </source>
</evidence>
<feature type="domain" description="WCX" evidence="2">
    <location>
        <begin position="253"/>
        <end position="329"/>
    </location>
</feature>
<dbReference type="EMBL" id="CP096208">
    <property type="protein sequence ID" value="UPQ83594.1"/>
    <property type="molecule type" value="Genomic_DNA"/>
</dbReference>
<sequence>MSEAKDTLLRLFALLRLIPVEPQRIATTTLQEKLKDRGFTVSLRSVQRDLIRLSGPFSLQCDDSDTPFRWSFVRDTPLDLYDMDAPAALALYLSENYLAALLPRSVLDQLGPQFHRARNYLDGLERNGLAHWARRVRAIPNGKALLPAQIDEHVWREVSVALLERRQLQVEYRSRSKATTNRFRIHPSGLVSRHSISYLVGTCDDYLDIRQFAIHRILSATVLDAPACNPADFDLDEYIGNGAFSSRTLPNMVELVADVHPQIAWLLRETPISHEQSLEPLGQNDWYRMKATVPLDQETFWWVCGLNEHIRIHAPSVWVDQIKNTLAKTLEAYKTQPINN</sequence>
<evidence type="ECO:0000259" key="1">
    <source>
        <dbReference type="Pfam" id="PF13280"/>
    </source>
</evidence>
<dbReference type="InterPro" id="IPR057727">
    <property type="entry name" value="WCX_dom"/>
</dbReference>
<protein>
    <submittedName>
        <fullName evidence="3">WYL domain-containing protein</fullName>
    </submittedName>
</protein>
<gene>
    <name evidence="3" type="ORF">M0M42_04085</name>
</gene>
<dbReference type="PROSITE" id="PS52050">
    <property type="entry name" value="WYL"/>
    <property type="match status" value="1"/>
</dbReference>
<name>A0ABY4KSR0_9PSED</name>
<evidence type="ECO:0000313" key="4">
    <source>
        <dbReference type="Proteomes" id="UP000831189"/>
    </source>
</evidence>
<reference evidence="3 4" key="1">
    <citation type="submission" date="2022-04" db="EMBL/GenBank/DDBJ databases">
        <title>Pseudomonas knackmussii B09-2.</title>
        <authorList>
            <person name="Deng Y."/>
        </authorList>
    </citation>
    <scope>NUCLEOTIDE SEQUENCE [LARGE SCALE GENOMIC DNA]</scope>
    <source>
        <strain evidence="3 4">B09-2</strain>
    </source>
</reference>
<keyword evidence="4" id="KW-1185">Reference proteome</keyword>
<dbReference type="InterPro" id="IPR026881">
    <property type="entry name" value="WYL_dom"/>
</dbReference>
<proteinExistence type="predicted"/>
<dbReference type="Proteomes" id="UP000831189">
    <property type="component" value="Chromosome"/>
</dbReference>
<dbReference type="PANTHER" id="PTHR34580:SF1">
    <property type="entry name" value="PROTEIN PAFC"/>
    <property type="match status" value="1"/>
</dbReference>
<organism evidence="3 4">
    <name type="scientific">Pseudomonas knackmussii</name>
    <dbReference type="NCBI Taxonomy" id="65741"/>
    <lineage>
        <taxon>Bacteria</taxon>
        <taxon>Pseudomonadati</taxon>
        <taxon>Pseudomonadota</taxon>
        <taxon>Gammaproteobacteria</taxon>
        <taxon>Pseudomonadales</taxon>
        <taxon>Pseudomonadaceae</taxon>
        <taxon>Pseudomonas</taxon>
    </lineage>
</organism>
<dbReference type="PANTHER" id="PTHR34580">
    <property type="match status" value="1"/>
</dbReference>
<feature type="domain" description="WYL" evidence="1">
    <location>
        <begin position="154"/>
        <end position="222"/>
    </location>
</feature>